<dbReference type="Pfam" id="PF12906">
    <property type="entry name" value="RINGv"/>
    <property type="match status" value="1"/>
</dbReference>
<keyword evidence="4" id="KW-1133">Transmembrane helix</keyword>
<evidence type="ECO:0000256" key="3">
    <source>
        <dbReference type="ARBA" id="ARBA00022833"/>
    </source>
</evidence>
<dbReference type="SMART" id="SM00744">
    <property type="entry name" value="RINGv"/>
    <property type="match status" value="1"/>
</dbReference>
<evidence type="ECO:0000259" key="5">
    <source>
        <dbReference type="PROSITE" id="PS51292"/>
    </source>
</evidence>
<keyword evidence="7" id="KW-1185">Reference proteome</keyword>
<feature type="transmembrane region" description="Helical" evidence="4">
    <location>
        <begin position="126"/>
        <end position="149"/>
    </location>
</feature>
<protein>
    <recommendedName>
        <fullName evidence="5">RING-CH-type domain-containing protein</fullName>
    </recommendedName>
</protein>
<dbReference type="GO" id="GO:0016567">
    <property type="term" value="P:protein ubiquitination"/>
    <property type="evidence" value="ECO:0007669"/>
    <property type="project" value="TreeGrafter"/>
</dbReference>
<name>A0AAD3XVL6_NEPGR</name>
<dbReference type="Pfam" id="PF12428">
    <property type="entry name" value="DUF3675"/>
    <property type="match status" value="1"/>
</dbReference>
<evidence type="ECO:0000313" key="7">
    <source>
        <dbReference type="Proteomes" id="UP001279734"/>
    </source>
</evidence>
<proteinExistence type="predicted"/>
<keyword evidence="4" id="KW-0472">Membrane</keyword>
<dbReference type="EMBL" id="BSYO01000020">
    <property type="protein sequence ID" value="GMH19018.1"/>
    <property type="molecule type" value="Genomic_DNA"/>
</dbReference>
<gene>
    <name evidence="6" type="ORF">Nepgr_020859</name>
</gene>
<comment type="caution">
    <text evidence="6">The sequence shown here is derived from an EMBL/GenBank/DDBJ whole genome shotgun (WGS) entry which is preliminary data.</text>
</comment>
<dbReference type="PANTHER" id="PTHR23012:SF174">
    <property type="entry name" value="OS01G0121200 PROTEIN"/>
    <property type="match status" value="1"/>
</dbReference>
<dbReference type="PROSITE" id="PS51292">
    <property type="entry name" value="ZF_RING_CH"/>
    <property type="match status" value="1"/>
</dbReference>
<dbReference type="PANTHER" id="PTHR23012">
    <property type="entry name" value="RING/FYVE/PHD ZINC FINGER DOMAIN-CONTAINING"/>
    <property type="match status" value="1"/>
</dbReference>
<feature type="transmembrane region" description="Helical" evidence="4">
    <location>
        <begin position="155"/>
        <end position="178"/>
    </location>
</feature>
<dbReference type="Gene3D" id="3.30.40.10">
    <property type="entry name" value="Zinc/RING finger domain, C3HC4 (zinc finger)"/>
    <property type="match status" value="1"/>
</dbReference>
<dbReference type="InterPro" id="IPR033275">
    <property type="entry name" value="MARCH-like"/>
</dbReference>
<dbReference type="InterPro" id="IPR013083">
    <property type="entry name" value="Znf_RING/FYVE/PHD"/>
</dbReference>
<evidence type="ECO:0000313" key="6">
    <source>
        <dbReference type="EMBL" id="GMH19018.1"/>
    </source>
</evidence>
<reference evidence="6" key="1">
    <citation type="submission" date="2023-05" db="EMBL/GenBank/DDBJ databases">
        <title>Nepenthes gracilis genome sequencing.</title>
        <authorList>
            <person name="Fukushima K."/>
        </authorList>
    </citation>
    <scope>NUCLEOTIDE SEQUENCE</scope>
    <source>
        <strain evidence="6">SING2019-196</strain>
    </source>
</reference>
<dbReference type="InterPro" id="IPR011016">
    <property type="entry name" value="Znf_RING-CH"/>
</dbReference>
<dbReference type="GO" id="GO:0004842">
    <property type="term" value="F:ubiquitin-protein transferase activity"/>
    <property type="evidence" value="ECO:0007669"/>
    <property type="project" value="TreeGrafter"/>
</dbReference>
<dbReference type="Proteomes" id="UP001279734">
    <property type="component" value="Unassembled WGS sequence"/>
</dbReference>
<dbReference type="FunFam" id="3.30.40.10:FF:000337">
    <property type="entry name" value="Zinc finger family protein"/>
    <property type="match status" value="1"/>
</dbReference>
<evidence type="ECO:0000256" key="1">
    <source>
        <dbReference type="ARBA" id="ARBA00022723"/>
    </source>
</evidence>
<evidence type="ECO:0000256" key="4">
    <source>
        <dbReference type="SAM" id="Phobius"/>
    </source>
</evidence>
<dbReference type="GO" id="GO:0008270">
    <property type="term" value="F:zinc ion binding"/>
    <property type="evidence" value="ECO:0007669"/>
    <property type="project" value="UniProtKB-KW"/>
</dbReference>
<keyword evidence="4" id="KW-0812">Transmembrane</keyword>
<dbReference type="AlphaFoldDB" id="A0AAD3XVL6"/>
<organism evidence="6 7">
    <name type="scientific">Nepenthes gracilis</name>
    <name type="common">Slender pitcher plant</name>
    <dbReference type="NCBI Taxonomy" id="150966"/>
    <lineage>
        <taxon>Eukaryota</taxon>
        <taxon>Viridiplantae</taxon>
        <taxon>Streptophyta</taxon>
        <taxon>Embryophyta</taxon>
        <taxon>Tracheophyta</taxon>
        <taxon>Spermatophyta</taxon>
        <taxon>Magnoliopsida</taxon>
        <taxon>eudicotyledons</taxon>
        <taxon>Gunneridae</taxon>
        <taxon>Pentapetalae</taxon>
        <taxon>Caryophyllales</taxon>
        <taxon>Nepenthaceae</taxon>
        <taxon>Nepenthes</taxon>
    </lineage>
</organism>
<accession>A0AAD3XVL6</accession>
<keyword evidence="1" id="KW-0479">Metal-binding</keyword>
<dbReference type="CDD" id="cd16495">
    <property type="entry name" value="RING_CH-C4HC3_MARCH"/>
    <property type="match status" value="1"/>
</dbReference>
<dbReference type="InterPro" id="IPR022143">
    <property type="entry name" value="DUF3675"/>
</dbReference>
<keyword evidence="3" id="KW-0862">Zinc</keyword>
<feature type="domain" description="RING-CH-type" evidence="5">
    <location>
        <begin position="7"/>
        <end position="67"/>
    </location>
</feature>
<keyword evidence="2" id="KW-0863">Zinc-finger</keyword>
<dbReference type="GO" id="GO:0016020">
    <property type="term" value="C:membrane"/>
    <property type="evidence" value="ECO:0007669"/>
    <property type="project" value="TreeGrafter"/>
</dbReference>
<sequence length="221" mass="25348">MDADVGLLSRKSVECRICHDEGEELSMETPCACCGSLKYAHRRCVQRWCNEKGDTVCEICLQQFKPGYTAPRPLFHCGVPLQLRGDWEIPTINEDNNPHFISMVATESFLESSFDERPYLNSGSVICCRIVLLIFVVLLVLPHILSIIITENGDYSFALYMLLMLRTIGILLMIFVMLRLCIIIRHQRWHLQGIDASRTTISDEENEVSQQQPRLHLIHVQ</sequence>
<evidence type="ECO:0000256" key="2">
    <source>
        <dbReference type="ARBA" id="ARBA00022771"/>
    </source>
</evidence>
<dbReference type="SUPFAM" id="SSF57850">
    <property type="entry name" value="RING/U-box"/>
    <property type="match status" value="1"/>
</dbReference>